<organism evidence="1">
    <name type="scientific">marine sediment metagenome</name>
    <dbReference type="NCBI Taxonomy" id="412755"/>
    <lineage>
        <taxon>unclassified sequences</taxon>
        <taxon>metagenomes</taxon>
        <taxon>ecological metagenomes</taxon>
    </lineage>
</organism>
<feature type="non-terminal residue" evidence="1">
    <location>
        <position position="45"/>
    </location>
</feature>
<evidence type="ECO:0000313" key="1">
    <source>
        <dbReference type="EMBL" id="GAI60746.1"/>
    </source>
</evidence>
<comment type="caution">
    <text evidence="1">The sequence shown here is derived from an EMBL/GenBank/DDBJ whole genome shotgun (WGS) entry which is preliminary data.</text>
</comment>
<accession>X1R0X8</accession>
<dbReference type="EMBL" id="BARV01045805">
    <property type="protein sequence ID" value="GAI60746.1"/>
    <property type="molecule type" value="Genomic_DNA"/>
</dbReference>
<protein>
    <submittedName>
        <fullName evidence="1">Uncharacterized protein</fullName>
    </submittedName>
</protein>
<dbReference type="AlphaFoldDB" id="X1R0X8"/>
<proteinExistence type="predicted"/>
<gene>
    <name evidence="1" type="ORF">S06H3_66828</name>
</gene>
<reference evidence="1" key="1">
    <citation type="journal article" date="2014" name="Front. Microbiol.">
        <title>High frequency of phylogenetically diverse reductive dehalogenase-homologous genes in deep subseafloor sedimentary metagenomes.</title>
        <authorList>
            <person name="Kawai M."/>
            <person name="Futagami T."/>
            <person name="Toyoda A."/>
            <person name="Takaki Y."/>
            <person name="Nishi S."/>
            <person name="Hori S."/>
            <person name="Arai W."/>
            <person name="Tsubouchi T."/>
            <person name="Morono Y."/>
            <person name="Uchiyama I."/>
            <person name="Ito T."/>
            <person name="Fujiyama A."/>
            <person name="Inagaki F."/>
            <person name="Takami H."/>
        </authorList>
    </citation>
    <scope>NUCLEOTIDE SEQUENCE</scope>
    <source>
        <strain evidence="1">Expedition CK06-06</strain>
    </source>
</reference>
<name>X1R0X8_9ZZZZ</name>
<sequence length="45" mass="5392">MRKDECGIVEEKKSAFKDDDKREAFNNIVLRIKKRNVNNIIVWDL</sequence>